<name>A0ABR2UF60_9PEZI</name>
<dbReference type="EMBL" id="JARVKF010000440">
    <property type="protein sequence ID" value="KAK9413258.1"/>
    <property type="molecule type" value="Genomic_DNA"/>
</dbReference>
<feature type="compositionally biased region" description="Acidic residues" evidence="1">
    <location>
        <begin position="80"/>
        <end position="89"/>
    </location>
</feature>
<comment type="caution">
    <text evidence="2">The sequence shown here is derived from an EMBL/GenBank/DDBJ whole genome shotgun (WGS) entry which is preliminary data.</text>
</comment>
<keyword evidence="3" id="KW-1185">Reference proteome</keyword>
<dbReference type="Proteomes" id="UP001408356">
    <property type="component" value="Unassembled WGS sequence"/>
</dbReference>
<organism evidence="2 3">
    <name type="scientific">Seiridium unicorne</name>
    <dbReference type="NCBI Taxonomy" id="138068"/>
    <lineage>
        <taxon>Eukaryota</taxon>
        <taxon>Fungi</taxon>
        <taxon>Dikarya</taxon>
        <taxon>Ascomycota</taxon>
        <taxon>Pezizomycotina</taxon>
        <taxon>Sordariomycetes</taxon>
        <taxon>Xylariomycetidae</taxon>
        <taxon>Amphisphaeriales</taxon>
        <taxon>Sporocadaceae</taxon>
        <taxon>Seiridium</taxon>
    </lineage>
</organism>
<protein>
    <submittedName>
        <fullName evidence="2">Uncharacterized protein</fullName>
    </submittedName>
</protein>
<sequence length="392" mass="44422">MDEMQPNALPGREVALFEDFCVLHTRVEQLEADNRSLRARVTQLEAERNSAPNHSTTRHRPGATRTPPEVYATPTKKKEDDDDEEEEEVIFVKSQPATPQPPPAASAKPEFGPQAKAFLVYLGRHVKFIQHLDFFEENVLLLPAFKLEDCEVPIFQHIELNDSNVPMTTYDYVVSVGEMGPHLETGFRLPSWEYGRSITTHNFINLKQAFEASVLEVKVKARGTSATSLGASNTSHRRTIAGLQEIRRLEQLNLPKYVYEIGEVMIISHDFNGPEPSRSTSCHLVVDICSKAKALWLIYRYKGIEEGGQVVKRKRKFDRDEDMFQFVKGGQGFDICQVGESVKDWLQEDGTFKHIHNAQGLIKRTHCQANPELVEPVFEEFLKEMGKGPATT</sequence>
<accession>A0ABR2UF60</accession>
<evidence type="ECO:0000313" key="2">
    <source>
        <dbReference type="EMBL" id="KAK9413258.1"/>
    </source>
</evidence>
<proteinExistence type="predicted"/>
<reference evidence="2 3" key="1">
    <citation type="journal article" date="2024" name="J. Plant Pathol.">
        <title>Sequence and assembly of the genome of Seiridium unicorne, isolate CBS 538.82, causal agent of cypress canker disease.</title>
        <authorList>
            <person name="Scali E."/>
            <person name="Rocca G.D."/>
            <person name="Danti R."/>
            <person name="Garbelotto M."/>
            <person name="Barberini S."/>
            <person name="Baroncelli R."/>
            <person name="Emiliani G."/>
        </authorList>
    </citation>
    <scope>NUCLEOTIDE SEQUENCE [LARGE SCALE GENOMIC DNA]</scope>
    <source>
        <strain evidence="2 3">BM-138-508</strain>
    </source>
</reference>
<gene>
    <name evidence="2" type="ORF">SUNI508_02457</name>
</gene>
<evidence type="ECO:0000256" key="1">
    <source>
        <dbReference type="SAM" id="MobiDB-lite"/>
    </source>
</evidence>
<feature type="region of interest" description="Disordered" evidence="1">
    <location>
        <begin position="41"/>
        <end position="110"/>
    </location>
</feature>
<evidence type="ECO:0000313" key="3">
    <source>
        <dbReference type="Proteomes" id="UP001408356"/>
    </source>
</evidence>